<keyword evidence="2" id="KW-1185">Reference proteome</keyword>
<sequence>MKHILTIMLFSVVLNTSCAQKKKETSVPDDIATRFLNSLDENQRAKTLLKQDDSVRTDWHFFPSTMFNREGIQLKELKENQKELVHELLQTYLSESGYKKTMGVIELEGILGDLTNDRVYRDTGRYYTTFYGEPNTEKPWSWSFEGHHVSLNFTTDGDKITYVPLFYGANPAVVMEGPRKGHRSLVNEEDLGLQLINLLSAEQQEKAIIQEEGTFNDILSFNKAEISPLKVEGIPATEMDAVQQKLLFTLINEYISSVPDKIAVERGTKMEEEELVDIYFAWAGAKEMGLGKPHYYRIQGKNFLIEFDNSQNNANHIHAVWRDFNGDFGRNLIKEHYHNSDHHH</sequence>
<dbReference type="EMBL" id="JAATJJ010000001">
    <property type="protein sequence ID" value="NJB69876.1"/>
    <property type="molecule type" value="Genomic_DNA"/>
</dbReference>
<dbReference type="PANTHER" id="PTHR37489">
    <property type="entry name" value="DUF3500 DOMAIN-CONTAINING PROTEIN"/>
    <property type="match status" value="1"/>
</dbReference>
<evidence type="ECO:0000313" key="2">
    <source>
        <dbReference type="Proteomes" id="UP000590442"/>
    </source>
</evidence>
<proteinExistence type="predicted"/>
<dbReference type="Proteomes" id="UP000590442">
    <property type="component" value="Unassembled WGS sequence"/>
</dbReference>
<name>A0A846QLP1_9FLAO</name>
<gene>
    <name evidence="1" type="ORF">GGR42_000338</name>
</gene>
<dbReference type="Pfam" id="PF12006">
    <property type="entry name" value="DUF3500"/>
    <property type="match status" value="1"/>
</dbReference>
<comment type="caution">
    <text evidence="1">The sequence shown here is derived from an EMBL/GenBank/DDBJ whole genome shotgun (WGS) entry which is preliminary data.</text>
</comment>
<dbReference type="PANTHER" id="PTHR37489:SF1">
    <property type="entry name" value="DUF3500 DOMAIN-CONTAINING PROTEIN"/>
    <property type="match status" value="1"/>
</dbReference>
<protein>
    <recommendedName>
        <fullName evidence="3">DUF3500 domain-containing protein</fullName>
    </recommendedName>
</protein>
<dbReference type="AlphaFoldDB" id="A0A846QLP1"/>
<accession>A0A846QLP1</accession>
<organism evidence="1 2">
    <name type="scientific">Saonia flava</name>
    <dbReference type="NCBI Taxonomy" id="523696"/>
    <lineage>
        <taxon>Bacteria</taxon>
        <taxon>Pseudomonadati</taxon>
        <taxon>Bacteroidota</taxon>
        <taxon>Flavobacteriia</taxon>
        <taxon>Flavobacteriales</taxon>
        <taxon>Flavobacteriaceae</taxon>
        <taxon>Saonia</taxon>
    </lineage>
</organism>
<dbReference type="InterPro" id="IPR021889">
    <property type="entry name" value="DUF3500"/>
</dbReference>
<dbReference type="RefSeq" id="WP_167960211.1">
    <property type="nucleotide sequence ID" value="NZ_JAATJJ010000001.1"/>
</dbReference>
<evidence type="ECO:0008006" key="3">
    <source>
        <dbReference type="Google" id="ProtNLM"/>
    </source>
</evidence>
<evidence type="ECO:0000313" key="1">
    <source>
        <dbReference type="EMBL" id="NJB69876.1"/>
    </source>
</evidence>
<reference evidence="1 2" key="1">
    <citation type="submission" date="2020-03" db="EMBL/GenBank/DDBJ databases">
        <title>Genomic Encyclopedia of Type Strains, Phase IV (KMG-IV): sequencing the most valuable type-strain genomes for metagenomic binning, comparative biology and taxonomic classification.</title>
        <authorList>
            <person name="Goeker M."/>
        </authorList>
    </citation>
    <scope>NUCLEOTIDE SEQUENCE [LARGE SCALE GENOMIC DNA]</scope>
    <source>
        <strain evidence="1 2">DSM 29762</strain>
    </source>
</reference>